<evidence type="ECO:0000313" key="8">
    <source>
        <dbReference type="Proteomes" id="UP000320813"/>
    </source>
</evidence>
<feature type="domain" description="4Fe4S-binding SPASM" evidence="6">
    <location>
        <begin position="270"/>
        <end position="333"/>
    </location>
</feature>
<dbReference type="Proteomes" id="UP000320813">
    <property type="component" value="Unassembled WGS sequence"/>
</dbReference>
<dbReference type="GO" id="GO:0003824">
    <property type="term" value="F:catalytic activity"/>
    <property type="evidence" value="ECO:0007669"/>
    <property type="project" value="InterPro"/>
</dbReference>
<evidence type="ECO:0000259" key="6">
    <source>
        <dbReference type="Pfam" id="PF13186"/>
    </source>
</evidence>
<keyword evidence="2" id="KW-0479">Metal-binding</keyword>
<evidence type="ECO:0000256" key="4">
    <source>
        <dbReference type="ARBA" id="ARBA00023014"/>
    </source>
</evidence>
<organism evidence="7 8">
    <name type="scientific">Candidatus Acidulodesulfobacterium ferriphilum</name>
    <dbReference type="NCBI Taxonomy" id="2597223"/>
    <lineage>
        <taxon>Bacteria</taxon>
        <taxon>Deltaproteobacteria</taxon>
        <taxon>Candidatus Acidulodesulfobacterales</taxon>
        <taxon>Candidatus Acidulodesulfobacterium</taxon>
    </lineage>
</organism>
<feature type="domain" description="Radical SAM core" evidence="5">
    <location>
        <begin position="37"/>
        <end position="184"/>
    </location>
</feature>
<dbReference type="SFLD" id="SFLDS00029">
    <property type="entry name" value="Radical_SAM"/>
    <property type="match status" value="1"/>
</dbReference>
<dbReference type="SFLD" id="SFLDG01067">
    <property type="entry name" value="SPASM/twitch_domain_containing"/>
    <property type="match status" value="1"/>
</dbReference>
<evidence type="ECO:0000256" key="3">
    <source>
        <dbReference type="ARBA" id="ARBA00023004"/>
    </source>
</evidence>
<evidence type="ECO:0000256" key="2">
    <source>
        <dbReference type="ARBA" id="ARBA00022723"/>
    </source>
</evidence>
<dbReference type="InterPro" id="IPR058240">
    <property type="entry name" value="rSAM_sf"/>
</dbReference>
<dbReference type="InterPro" id="IPR007197">
    <property type="entry name" value="rSAM"/>
</dbReference>
<dbReference type="GO" id="GO:0051536">
    <property type="term" value="F:iron-sulfur cluster binding"/>
    <property type="evidence" value="ECO:0007669"/>
    <property type="project" value="UniProtKB-KW"/>
</dbReference>
<accession>A0A519BAF5</accession>
<keyword evidence="3" id="KW-0408">Iron</keyword>
<dbReference type="AlphaFoldDB" id="A0A519BAF5"/>
<dbReference type="PANTHER" id="PTHR11228">
    <property type="entry name" value="RADICAL SAM DOMAIN PROTEIN"/>
    <property type="match status" value="1"/>
</dbReference>
<comment type="caution">
    <text evidence="7">The sequence shown here is derived from an EMBL/GenBank/DDBJ whole genome shotgun (WGS) entry which is preliminary data.</text>
</comment>
<dbReference type="InterPro" id="IPR050377">
    <property type="entry name" value="Radical_SAM_PqqE_MftC-like"/>
</dbReference>
<dbReference type="CDD" id="cd01335">
    <property type="entry name" value="Radical_SAM"/>
    <property type="match status" value="1"/>
</dbReference>
<dbReference type="Gene3D" id="3.20.20.70">
    <property type="entry name" value="Aldolase class I"/>
    <property type="match status" value="1"/>
</dbReference>
<proteinExistence type="predicted"/>
<evidence type="ECO:0000256" key="1">
    <source>
        <dbReference type="ARBA" id="ARBA00022691"/>
    </source>
</evidence>
<dbReference type="GO" id="GO:0046872">
    <property type="term" value="F:metal ion binding"/>
    <property type="evidence" value="ECO:0007669"/>
    <property type="project" value="UniProtKB-KW"/>
</dbReference>
<keyword evidence="4" id="KW-0411">Iron-sulfur</keyword>
<dbReference type="Pfam" id="PF13186">
    <property type="entry name" value="SPASM"/>
    <property type="match status" value="1"/>
</dbReference>
<gene>
    <name evidence="7" type="ORF">EVJ47_06240</name>
</gene>
<dbReference type="InterPro" id="IPR023885">
    <property type="entry name" value="4Fe4S-binding_SPASM_dom"/>
</dbReference>
<reference evidence="7 8" key="1">
    <citation type="submission" date="2019-01" db="EMBL/GenBank/DDBJ databases">
        <title>Insights into ecological role of a new deltaproteobacterial order Candidatus Sinidesulfobacterales (Sva0485) by metagenomics and metatranscriptomics.</title>
        <authorList>
            <person name="Tan S."/>
            <person name="Liu J."/>
            <person name="Fang Y."/>
            <person name="Hedlund B.P."/>
            <person name="Lian Z.H."/>
            <person name="Huang L.Y."/>
            <person name="Li J.T."/>
            <person name="Huang L.N."/>
            <person name="Li W.J."/>
            <person name="Jiang H.C."/>
            <person name="Dong H.L."/>
            <person name="Shu W.S."/>
        </authorList>
    </citation>
    <scope>NUCLEOTIDE SEQUENCE [LARGE SCALE GENOMIC DNA]</scope>
    <source>
        <strain evidence="7">AP3</strain>
    </source>
</reference>
<name>A0A519BAF5_9DELT</name>
<protein>
    <submittedName>
        <fullName evidence="7">Radical SAM protein</fullName>
    </submittedName>
</protein>
<keyword evidence="1" id="KW-0949">S-adenosyl-L-methionine</keyword>
<dbReference type="PANTHER" id="PTHR11228:SF7">
    <property type="entry name" value="PQQA PEPTIDE CYCLASE"/>
    <property type="match status" value="1"/>
</dbReference>
<sequence length="358" mass="40972">MSDKYMMSGHKLYWHLDKVLGWLNGEKQVPLHMDIGIAKGCDISCVYCYGVTQGRAGKNIYIPKEPLVNFMKDAAEVGIKSIAITGEGEPTLNPHLTEALIIGKRAGLDIGLATWGGNIKENELEEIASSLTWVRFNISAADSVSYKRIHRTAEENFDRVIGNIRKMVNIKHAKNKNITIGLQMVTMPHYANEALKLAQLGKELGVDYLEIKHCSDTHDGKLNVQFDEYDKVLDILKKTEEIGDDEYSIIVKWDKIVKKKEKRYNICHCAGNFMLRMSGNGIVYPCAQFYDWRSEEFAIGNIMERSFKDIIYSKRYTEVLERILNLDVHKECYSGCKEDAINEFLWMLKHPPEHINFI</sequence>
<dbReference type="EMBL" id="SGBD01000003">
    <property type="protein sequence ID" value="RZD14265.1"/>
    <property type="molecule type" value="Genomic_DNA"/>
</dbReference>
<evidence type="ECO:0000259" key="5">
    <source>
        <dbReference type="Pfam" id="PF04055"/>
    </source>
</evidence>
<dbReference type="InterPro" id="IPR013785">
    <property type="entry name" value="Aldolase_TIM"/>
</dbReference>
<evidence type="ECO:0000313" key="7">
    <source>
        <dbReference type="EMBL" id="RZD14265.1"/>
    </source>
</evidence>
<dbReference type="SUPFAM" id="SSF102114">
    <property type="entry name" value="Radical SAM enzymes"/>
    <property type="match status" value="1"/>
</dbReference>
<dbReference type="Pfam" id="PF04055">
    <property type="entry name" value="Radical_SAM"/>
    <property type="match status" value="1"/>
</dbReference>